<reference evidence="1 2" key="1">
    <citation type="submission" date="2024-02" db="EMBL/GenBank/DDBJ databases">
        <authorList>
            <person name="Vignale AGUSTIN F."/>
            <person name="Sosa J E."/>
            <person name="Modenutti C."/>
        </authorList>
    </citation>
    <scope>NUCLEOTIDE SEQUENCE [LARGE SCALE GENOMIC DNA]</scope>
</reference>
<sequence>MAGRSPFIWLVGSDESSSLATIGALLDWSSLLQEWDIDEVFSLGGKHDAQAISFHLYHKYRDAKLLVAGELAPVDSH</sequence>
<keyword evidence="2" id="KW-1185">Reference proteome</keyword>
<accession>A0ABC8RBV0</accession>
<gene>
    <name evidence="1" type="ORF">ILEXP_LOCUS9339</name>
</gene>
<dbReference type="Proteomes" id="UP001642360">
    <property type="component" value="Unassembled WGS sequence"/>
</dbReference>
<proteinExistence type="predicted"/>
<dbReference type="EMBL" id="CAUOFW020001169">
    <property type="protein sequence ID" value="CAK9141722.1"/>
    <property type="molecule type" value="Genomic_DNA"/>
</dbReference>
<protein>
    <submittedName>
        <fullName evidence="1">Uncharacterized protein</fullName>
    </submittedName>
</protein>
<dbReference type="AlphaFoldDB" id="A0ABC8RBV0"/>
<name>A0ABC8RBV0_9AQUA</name>
<organism evidence="1 2">
    <name type="scientific">Ilex paraguariensis</name>
    <name type="common">yerba mate</name>
    <dbReference type="NCBI Taxonomy" id="185542"/>
    <lineage>
        <taxon>Eukaryota</taxon>
        <taxon>Viridiplantae</taxon>
        <taxon>Streptophyta</taxon>
        <taxon>Embryophyta</taxon>
        <taxon>Tracheophyta</taxon>
        <taxon>Spermatophyta</taxon>
        <taxon>Magnoliopsida</taxon>
        <taxon>eudicotyledons</taxon>
        <taxon>Gunneridae</taxon>
        <taxon>Pentapetalae</taxon>
        <taxon>asterids</taxon>
        <taxon>campanulids</taxon>
        <taxon>Aquifoliales</taxon>
        <taxon>Aquifoliaceae</taxon>
        <taxon>Ilex</taxon>
    </lineage>
</organism>
<evidence type="ECO:0000313" key="2">
    <source>
        <dbReference type="Proteomes" id="UP001642360"/>
    </source>
</evidence>
<evidence type="ECO:0000313" key="1">
    <source>
        <dbReference type="EMBL" id="CAK9141722.1"/>
    </source>
</evidence>
<comment type="caution">
    <text evidence="1">The sequence shown here is derived from an EMBL/GenBank/DDBJ whole genome shotgun (WGS) entry which is preliminary data.</text>
</comment>